<reference evidence="1" key="1">
    <citation type="submission" date="2014-11" db="EMBL/GenBank/DDBJ databases">
        <authorList>
            <person name="Amaro Gonzalez C."/>
        </authorList>
    </citation>
    <scope>NUCLEOTIDE SEQUENCE</scope>
</reference>
<organism evidence="1">
    <name type="scientific">Anguilla anguilla</name>
    <name type="common">European freshwater eel</name>
    <name type="synonym">Muraena anguilla</name>
    <dbReference type="NCBI Taxonomy" id="7936"/>
    <lineage>
        <taxon>Eukaryota</taxon>
        <taxon>Metazoa</taxon>
        <taxon>Chordata</taxon>
        <taxon>Craniata</taxon>
        <taxon>Vertebrata</taxon>
        <taxon>Euteleostomi</taxon>
        <taxon>Actinopterygii</taxon>
        <taxon>Neopterygii</taxon>
        <taxon>Teleostei</taxon>
        <taxon>Anguilliformes</taxon>
        <taxon>Anguillidae</taxon>
        <taxon>Anguilla</taxon>
    </lineage>
</organism>
<dbReference type="AlphaFoldDB" id="A0A0E9V7F1"/>
<proteinExistence type="predicted"/>
<dbReference type="EMBL" id="GBXM01034533">
    <property type="protein sequence ID" value="JAH74044.1"/>
    <property type="molecule type" value="Transcribed_RNA"/>
</dbReference>
<protein>
    <submittedName>
        <fullName evidence="1">Uncharacterized protein</fullName>
    </submittedName>
</protein>
<sequence length="45" mass="5027">MIVLSSVKWQGTFIAMGPRNPFRYRQIKLNSTVLIGSFPSISATL</sequence>
<accession>A0A0E9V7F1</accession>
<reference evidence="1" key="2">
    <citation type="journal article" date="2015" name="Fish Shellfish Immunol.">
        <title>Early steps in the European eel (Anguilla anguilla)-Vibrio vulnificus interaction in the gills: Role of the RtxA13 toxin.</title>
        <authorList>
            <person name="Callol A."/>
            <person name="Pajuelo D."/>
            <person name="Ebbesson L."/>
            <person name="Teles M."/>
            <person name="MacKenzie S."/>
            <person name="Amaro C."/>
        </authorList>
    </citation>
    <scope>NUCLEOTIDE SEQUENCE</scope>
</reference>
<evidence type="ECO:0000313" key="1">
    <source>
        <dbReference type="EMBL" id="JAH74044.1"/>
    </source>
</evidence>
<name>A0A0E9V7F1_ANGAN</name>